<dbReference type="InterPro" id="IPR021373">
    <property type="entry name" value="DUF2993"/>
</dbReference>
<dbReference type="EMBL" id="JACHJV010000001">
    <property type="protein sequence ID" value="MBB4924180.1"/>
    <property type="molecule type" value="Genomic_DNA"/>
</dbReference>
<dbReference type="Proteomes" id="UP000540506">
    <property type="component" value="Unassembled WGS sequence"/>
</dbReference>
<organism evidence="1 2">
    <name type="scientific">Kitasatospora kifunensis</name>
    <name type="common">Streptomyces kifunensis</name>
    <dbReference type="NCBI Taxonomy" id="58351"/>
    <lineage>
        <taxon>Bacteria</taxon>
        <taxon>Bacillati</taxon>
        <taxon>Actinomycetota</taxon>
        <taxon>Actinomycetes</taxon>
        <taxon>Kitasatosporales</taxon>
        <taxon>Streptomycetaceae</taxon>
        <taxon>Kitasatospora</taxon>
    </lineage>
</organism>
<comment type="caution">
    <text evidence="1">The sequence shown here is derived from an EMBL/GenBank/DDBJ whole genome shotgun (WGS) entry which is preliminary data.</text>
</comment>
<evidence type="ECO:0000313" key="1">
    <source>
        <dbReference type="EMBL" id="MBB4924180.1"/>
    </source>
</evidence>
<sequence>MRSLIKAVIAVVVLAGLLVGADRIAVVVAQNQAADKLAGRQGITGKPSVSIGDFPFLTDLISRKVDSLHISAAAVQLSGGGQSFQLNDFAADLKGVQISGNESSATVDSGTGTGRVSYQQVQTLLGLDSRMSLGYGGPGEVKVSASMLGQKLGTSVKLRTEGNKVVVDSVGDLSGVGALPGISSAVSAAIGTKSFTLQGMPVGLDLDQVTPQPDGLALKFRGTNVHLSSN</sequence>
<name>A0A7W7VW48_KITKI</name>
<accession>A0A7W7VW48</accession>
<gene>
    <name evidence="1" type="ORF">FHR34_003173</name>
</gene>
<dbReference type="Pfam" id="PF11209">
    <property type="entry name" value="LmeA"/>
    <property type="match status" value="1"/>
</dbReference>
<protein>
    <recommendedName>
        <fullName evidence="3">DUF2993 domain-containing protein</fullName>
    </recommendedName>
</protein>
<reference evidence="1 2" key="1">
    <citation type="submission" date="2020-08" db="EMBL/GenBank/DDBJ databases">
        <title>Sequencing the genomes of 1000 actinobacteria strains.</title>
        <authorList>
            <person name="Klenk H.-P."/>
        </authorList>
    </citation>
    <scope>NUCLEOTIDE SEQUENCE [LARGE SCALE GENOMIC DNA]</scope>
    <source>
        <strain evidence="1 2">DSM 41654</strain>
    </source>
</reference>
<evidence type="ECO:0000313" key="2">
    <source>
        <dbReference type="Proteomes" id="UP000540506"/>
    </source>
</evidence>
<proteinExistence type="predicted"/>
<keyword evidence="2" id="KW-1185">Reference proteome</keyword>
<dbReference type="AlphaFoldDB" id="A0A7W7VW48"/>
<evidence type="ECO:0008006" key="3">
    <source>
        <dbReference type="Google" id="ProtNLM"/>
    </source>
</evidence>
<dbReference type="RefSeq" id="WP_184936172.1">
    <property type="nucleotide sequence ID" value="NZ_JACHJV010000001.1"/>
</dbReference>